<reference evidence="5 6" key="1">
    <citation type="submission" date="2023-07" db="EMBL/GenBank/DDBJ databases">
        <title>Comparative genomics of wheat-associated soil bacteria to identify genetic determinants of phenazine resistance.</title>
        <authorList>
            <person name="Mouncey N."/>
        </authorList>
    </citation>
    <scope>NUCLEOTIDE SEQUENCE [LARGE SCALE GENOMIC DNA]</scope>
    <source>
        <strain evidence="5 6">V3I3</strain>
    </source>
</reference>
<protein>
    <recommendedName>
        <fullName evidence="3">Methyltransferase</fullName>
        <ecNumber evidence="3">2.1.1.-</ecNumber>
    </recommendedName>
</protein>
<dbReference type="InterPro" id="IPR029063">
    <property type="entry name" value="SAM-dependent_MTases_sf"/>
</dbReference>
<evidence type="ECO:0000256" key="1">
    <source>
        <dbReference type="ARBA" id="ARBA00022603"/>
    </source>
</evidence>
<dbReference type="PRINTS" id="PR00508">
    <property type="entry name" value="S21N4MTFRASE"/>
</dbReference>
<gene>
    <name evidence="5" type="ORF">QFZ26_002009</name>
</gene>
<dbReference type="EMBL" id="JAUSYY010000001">
    <property type="protein sequence ID" value="MDQ0894454.1"/>
    <property type="molecule type" value="Genomic_DNA"/>
</dbReference>
<keyword evidence="1" id="KW-0489">Methyltransferase</keyword>
<dbReference type="EC" id="2.1.1.-" evidence="3"/>
<evidence type="ECO:0000313" key="5">
    <source>
        <dbReference type="EMBL" id="MDQ0894454.1"/>
    </source>
</evidence>
<evidence type="ECO:0000256" key="3">
    <source>
        <dbReference type="RuleBase" id="RU362026"/>
    </source>
</evidence>
<keyword evidence="6" id="KW-1185">Reference proteome</keyword>
<organism evidence="5 6">
    <name type="scientific">Agromyces ramosus</name>
    <dbReference type="NCBI Taxonomy" id="33879"/>
    <lineage>
        <taxon>Bacteria</taxon>
        <taxon>Bacillati</taxon>
        <taxon>Actinomycetota</taxon>
        <taxon>Actinomycetes</taxon>
        <taxon>Micrococcales</taxon>
        <taxon>Microbacteriaceae</taxon>
        <taxon>Agromyces</taxon>
    </lineage>
</organism>
<dbReference type="SUPFAM" id="SSF53335">
    <property type="entry name" value="S-adenosyl-L-methionine-dependent methyltransferases"/>
    <property type="match status" value="1"/>
</dbReference>
<accession>A0ABU0R8P9</accession>
<evidence type="ECO:0000313" key="6">
    <source>
        <dbReference type="Proteomes" id="UP001239083"/>
    </source>
</evidence>
<dbReference type="Proteomes" id="UP001239083">
    <property type="component" value="Unassembled WGS sequence"/>
</dbReference>
<keyword evidence="2" id="KW-0808">Transferase</keyword>
<comment type="similarity">
    <text evidence="3">Belongs to the N(4)/N(6)-methyltransferase family.</text>
</comment>
<evidence type="ECO:0000259" key="4">
    <source>
        <dbReference type="Pfam" id="PF01555"/>
    </source>
</evidence>
<comment type="caution">
    <text evidence="5">The sequence shown here is derived from an EMBL/GenBank/DDBJ whole genome shotgun (WGS) entry which is preliminary data.</text>
</comment>
<dbReference type="InterPro" id="IPR001091">
    <property type="entry name" value="RM_Methyltransferase"/>
</dbReference>
<dbReference type="Pfam" id="PF01555">
    <property type="entry name" value="N6_N4_Mtase"/>
    <property type="match status" value="1"/>
</dbReference>
<dbReference type="InterPro" id="IPR002941">
    <property type="entry name" value="DNA_methylase_N4/N6"/>
</dbReference>
<feature type="domain" description="DNA methylase N-4/N-6" evidence="4">
    <location>
        <begin position="157"/>
        <end position="240"/>
    </location>
</feature>
<evidence type="ECO:0000256" key="2">
    <source>
        <dbReference type="ARBA" id="ARBA00022679"/>
    </source>
</evidence>
<dbReference type="Gene3D" id="3.40.50.150">
    <property type="entry name" value="Vaccinia Virus protein VP39"/>
    <property type="match status" value="1"/>
</dbReference>
<sequence>MAPFHAEAIAHYTGHGFDYYGMITVTTDVVRENNQTYRLSYSKMLKDHSPMGVGSPEYVLLFHKPQSDRSKGWADERIVKDRGEYSVGRWQIDAAADWRESGDRLLTVDELAQLDPESRSRLFTKQSLAHVYDYEEHVRLAEQLAERHALPGTFASLVPGSWRPDVWHDILRIDTLNSEQKRRNVENHICPFPLGIPRRLIAEYSMPGELVYDPFGGIGSTALCAVEAGRRAYSSELNPASVADSLVYLRRHDARASVPTLFELLDIEGSAA</sequence>
<name>A0ABU0R8P9_9MICO</name>
<proteinExistence type="inferred from homology"/>